<dbReference type="InterPro" id="IPR000587">
    <property type="entry name" value="Creatinase_N"/>
</dbReference>
<dbReference type="InterPro" id="IPR029149">
    <property type="entry name" value="Creatin/AminoP/Spt16_N"/>
</dbReference>
<dbReference type="SUPFAM" id="SSF55920">
    <property type="entry name" value="Creatinase/aminopeptidase"/>
    <property type="match status" value="1"/>
</dbReference>
<dbReference type="InterPro" id="IPR050659">
    <property type="entry name" value="Peptidase_M24B"/>
</dbReference>
<dbReference type="InterPro" id="IPR036005">
    <property type="entry name" value="Creatinase/aminopeptidase-like"/>
</dbReference>
<evidence type="ECO:0008006" key="5">
    <source>
        <dbReference type="Google" id="ProtNLM"/>
    </source>
</evidence>
<dbReference type="OrthoDB" id="9806388at2"/>
<dbReference type="Gene3D" id="3.90.230.10">
    <property type="entry name" value="Creatinase/methionine aminopeptidase superfamily"/>
    <property type="match status" value="1"/>
</dbReference>
<keyword evidence="4" id="KW-1185">Reference proteome</keyword>
<reference evidence="3 4" key="1">
    <citation type="journal article" date="2014" name="Genome Announc.">
        <title>Draft Genome Sequence of Brevibacillus panacihumi Strain W25, a Halotolerant Hydrocarbon-Degrading Bacterium.</title>
        <authorList>
            <person name="Wang X."/>
            <person name="Jin D."/>
            <person name="Zhou L."/>
            <person name="Wu L."/>
            <person name="An W."/>
            <person name="Chen Y."/>
            <person name="Zhao L."/>
        </authorList>
    </citation>
    <scope>NUCLEOTIDE SEQUENCE [LARGE SCALE GENOMIC DNA]</scope>
    <source>
        <strain evidence="3 4">W25</strain>
    </source>
</reference>
<evidence type="ECO:0000313" key="4">
    <source>
        <dbReference type="Proteomes" id="UP000017973"/>
    </source>
</evidence>
<proteinExistence type="predicted"/>
<dbReference type="PATRIC" id="fig|1408254.3.peg.1556"/>
<dbReference type="Proteomes" id="UP000017973">
    <property type="component" value="Unassembled WGS sequence"/>
</dbReference>
<dbReference type="CDD" id="cd01066">
    <property type="entry name" value="APP_MetAP"/>
    <property type="match status" value="1"/>
</dbReference>
<accession>V6MCV4</accession>
<comment type="caution">
    <text evidence="3">The sequence shown here is derived from an EMBL/GenBank/DDBJ whole genome shotgun (WGS) entry which is preliminary data.</text>
</comment>
<evidence type="ECO:0000259" key="2">
    <source>
        <dbReference type="Pfam" id="PF01321"/>
    </source>
</evidence>
<dbReference type="eggNOG" id="COG0006">
    <property type="taxonomic scope" value="Bacteria"/>
</dbReference>
<organism evidence="3 4">
    <name type="scientific">Brevibacillus panacihumi W25</name>
    <dbReference type="NCBI Taxonomy" id="1408254"/>
    <lineage>
        <taxon>Bacteria</taxon>
        <taxon>Bacillati</taxon>
        <taxon>Bacillota</taxon>
        <taxon>Bacilli</taxon>
        <taxon>Bacillales</taxon>
        <taxon>Paenibacillaceae</taxon>
        <taxon>Brevibacillus</taxon>
    </lineage>
</organism>
<gene>
    <name evidence="3" type="ORF">T458_07850</name>
</gene>
<evidence type="ECO:0000259" key="1">
    <source>
        <dbReference type="Pfam" id="PF00557"/>
    </source>
</evidence>
<dbReference type="Gene3D" id="3.40.350.10">
    <property type="entry name" value="Creatinase/prolidase N-terminal domain"/>
    <property type="match status" value="1"/>
</dbReference>
<dbReference type="AlphaFoldDB" id="V6MCV4"/>
<dbReference type="SUPFAM" id="SSF53092">
    <property type="entry name" value="Creatinase/prolidase N-terminal domain"/>
    <property type="match status" value="1"/>
</dbReference>
<dbReference type="EMBL" id="AYJU01000003">
    <property type="protein sequence ID" value="EST55735.1"/>
    <property type="molecule type" value="Genomic_DNA"/>
</dbReference>
<dbReference type="STRING" id="1408254.T458_07850"/>
<dbReference type="PANTHER" id="PTHR46112">
    <property type="entry name" value="AMINOPEPTIDASE"/>
    <property type="match status" value="1"/>
</dbReference>
<dbReference type="Pfam" id="PF01321">
    <property type="entry name" value="Creatinase_N"/>
    <property type="match status" value="1"/>
</dbReference>
<sequence length="407" mass="45322">MNEKEQMTMTKIEIPSSEFTARVNRLRKLMSERQLDACFVYGDEYRRENLRYISNYWPLFERGAAIIPSQGEPIVLAAPEGEMVCREMSAWPDIRVIPDFACVTVPDEIDYPQANYTNFQSIFQGLKERHSLKRIGIVGLDAMSTNVWTAIENSLENIEIVNANDLLFSLRMVKTEHEIHCLREAARMADEGYKALLKEAAIGKTELELAAAAHQAAMRAGAEFIPFCIVSSGKRVDTIIGRATQKVIENGDMVMAALAVQYEGYVATIGFPFVVGEISEGQKALIDLLIEAEEIALSRLRAGTKQGWLVAGVKEYFNAKAVSQYDLYPPLHGCGVAEAESPYPNEQSTDTFAVGMTVNTDISLFGHPDGSNRIEEGLIVTEEGYEAMSPLVRELCRQWKETGKISV</sequence>
<feature type="domain" description="Peptidase M24" evidence="1">
    <location>
        <begin position="181"/>
        <end position="382"/>
    </location>
</feature>
<dbReference type="Pfam" id="PF00557">
    <property type="entry name" value="Peptidase_M24"/>
    <property type="match status" value="1"/>
</dbReference>
<protein>
    <recommendedName>
        <fullName evidence="5">Peptidase M24</fullName>
    </recommendedName>
</protein>
<dbReference type="HOGENOM" id="CLU_675556_0_0_9"/>
<evidence type="ECO:0000313" key="3">
    <source>
        <dbReference type="EMBL" id="EST55735.1"/>
    </source>
</evidence>
<dbReference type="PANTHER" id="PTHR46112:SF2">
    <property type="entry name" value="XAA-PRO AMINOPEPTIDASE P-RELATED"/>
    <property type="match status" value="1"/>
</dbReference>
<dbReference type="InterPro" id="IPR000994">
    <property type="entry name" value="Pept_M24"/>
</dbReference>
<feature type="domain" description="Creatinase N-terminal" evidence="2">
    <location>
        <begin position="22"/>
        <end position="173"/>
    </location>
</feature>
<name>V6MCV4_9BACL</name>